<dbReference type="PANTHER" id="PTHR46832">
    <property type="entry name" value="5'-METHYLTHIOADENOSINE/S-ADENOSYLHOMOCYSTEINE NUCLEOSIDASE"/>
    <property type="match status" value="1"/>
</dbReference>
<feature type="domain" description="Nucleoside phosphorylase" evidence="1">
    <location>
        <begin position="2"/>
        <end position="97"/>
    </location>
</feature>
<gene>
    <name evidence="2" type="ORF">MCOO_10360</name>
</gene>
<dbReference type="RefSeq" id="WP_163775381.1">
    <property type="nucleotide sequence ID" value="NZ_AP022569.1"/>
</dbReference>
<organism evidence="2 3">
    <name type="scientific">Mycobacterium cookii</name>
    <dbReference type="NCBI Taxonomy" id="1775"/>
    <lineage>
        <taxon>Bacteria</taxon>
        <taxon>Bacillati</taxon>
        <taxon>Actinomycetota</taxon>
        <taxon>Actinomycetes</taxon>
        <taxon>Mycobacteriales</taxon>
        <taxon>Mycobacteriaceae</taxon>
        <taxon>Mycobacterium</taxon>
    </lineage>
</organism>
<dbReference type="InterPro" id="IPR000845">
    <property type="entry name" value="Nucleoside_phosphorylase_d"/>
</dbReference>
<dbReference type="EMBL" id="AP022569">
    <property type="protein sequence ID" value="BBX45021.1"/>
    <property type="molecule type" value="Genomic_DNA"/>
</dbReference>
<reference evidence="2 3" key="1">
    <citation type="journal article" date="2019" name="Emerg. Microbes Infect.">
        <title>Comprehensive subspecies identification of 175 nontuberculous mycobacteria species based on 7547 genomic profiles.</title>
        <authorList>
            <person name="Matsumoto Y."/>
            <person name="Kinjo T."/>
            <person name="Motooka D."/>
            <person name="Nabeya D."/>
            <person name="Jung N."/>
            <person name="Uechi K."/>
            <person name="Horii T."/>
            <person name="Iida T."/>
            <person name="Fujita J."/>
            <person name="Nakamura S."/>
        </authorList>
    </citation>
    <scope>NUCLEOTIDE SEQUENCE [LARGE SCALE GENOMIC DNA]</scope>
    <source>
        <strain evidence="2 3">JCM 12404</strain>
    </source>
</reference>
<dbReference type="GO" id="GO:0019284">
    <property type="term" value="P:L-methionine salvage from S-adenosylmethionine"/>
    <property type="evidence" value="ECO:0007669"/>
    <property type="project" value="TreeGrafter"/>
</dbReference>
<protein>
    <recommendedName>
        <fullName evidence="1">Nucleoside phosphorylase domain-containing protein</fullName>
    </recommendedName>
</protein>
<keyword evidence="3" id="KW-1185">Reference proteome</keyword>
<dbReference type="GO" id="GO:0008782">
    <property type="term" value="F:adenosylhomocysteine nucleosidase activity"/>
    <property type="evidence" value="ECO:0007669"/>
    <property type="project" value="TreeGrafter"/>
</dbReference>
<dbReference type="Proteomes" id="UP000465866">
    <property type="component" value="Chromosome"/>
</dbReference>
<dbReference type="InterPro" id="IPR035994">
    <property type="entry name" value="Nucleoside_phosphorylase_sf"/>
</dbReference>
<dbReference type="GO" id="GO:0005829">
    <property type="term" value="C:cytosol"/>
    <property type="evidence" value="ECO:0007669"/>
    <property type="project" value="TreeGrafter"/>
</dbReference>
<dbReference type="KEGG" id="mcoo:MCOO_10360"/>
<dbReference type="PANTHER" id="PTHR46832:SF2">
    <property type="entry name" value="FUTALOSINE HYDROLASE"/>
    <property type="match status" value="1"/>
</dbReference>
<dbReference type="Pfam" id="PF01048">
    <property type="entry name" value="PNP_UDP_1"/>
    <property type="match status" value="2"/>
</dbReference>
<evidence type="ECO:0000313" key="2">
    <source>
        <dbReference type="EMBL" id="BBX45021.1"/>
    </source>
</evidence>
<sequence>MIGFVCAMPMELRPLRRRLGLRRSSVGYTGRINDRAVIAVVTGIGTAAAAGATARLLGAAEVEWVIVVGITGAIENDVPIGTLVLPDRVVNGATGSAYHPRPLGVGDGHGTMWTTDELLLDPAVLADLRAQGVVSLDMETAAVAEVCDGHGVAWSVVRAISDRAGDGDVDADIVSLTRPDGTAKLSAAARYLVRHPRALPRLVRLANGSRLAAVRAADAAILAVSRVINS</sequence>
<dbReference type="SUPFAM" id="SSF53167">
    <property type="entry name" value="Purine and uridine phosphorylases"/>
    <property type="match status" value="1"/>
</dbReference>
<evidence type="ECO:0000259" key="1">
    <source>
        <dbReference type="Pfam" id="PF01048"/>
    </source>
</evidence>
<evidence type="ECO:0000313" key="3">
    <source>
        <dbReference type="Proteomes" id="UP000465866"/>
    </source>
</evidence>
<dbReference type="GO" id="GO:0008930">
    <property type="term" value="F:methylthioadenosine nucleosidase activity"/>
    <property type="evidence" value="ECO:0007669"/>
    <property type="project" value="TreeGrafter"/>
</dbReference>
<dbReference type="AlphaFoldDB" id="A0A7I7KTT1"/>
<accession>A0A7I7KTT1</accession>
<dbReference type="GO" id="GO:0009116">
    <property type="term" value="P:nucleoside metabolic process"/>
    <property type="evidence" value="ECO:0007669"/>
    <property type="project" value="InterPro"/>
</dbReference>
<feature type="domain" description="Nucleoside phosphorylase" evidence="1">
    <location>
        <begin position="110"/>
        <end position="184"/>
    </location>
</feature>
<dbReference type="Gene3D" id="3.40.50.1580">
    <property type="entry name" value="Nucleoside phosphorylase domain"/>
    <property type="match status" value="2"/>
</dbReference>
<proteinExistence type="predicted"/>
<name>A0A7I7KTT1_9MYCO</name>